<dbReference type="GO" id="GO:0009279">
    <property type="term" value="C:cell outer membrane"/>
    <property type="evidence" value="ECO:0007669"/>
    <property type="project" value="UniProtKB-SubCell"/>
</dbReference>
<keyword evidence="12" id="KW-1185">Reference proteome</keyword>
<feature type="domain" description="TonB-dependent receptor plug" evidence="10">
    <location>
        <begin position="122"/>
        <end position="220"/>
    </location>
</feature>
<evidence type="ECO:0000256" key="2">
    <source>
        <dbReference type="ARBA" id="ARBA00022448"/>
    </source>
</evidence>
<dbReference type="InterPro" id="IPR012910">
    <property type="entry name" value="Plug_dom"/>
</dbReference>
<dbReference type="InterPro" id="IPR039426">
    <property type="entry name" value="TonB-dep_rcpt-like"/>
</dbReference>
<evidence type="ECO:0000256" key="7">
    <source>
        <dbReference type="ARBA" id="ARBA00023237"/>
    </source>
</evidence>
<evidence type="ECO:0000256" key="6">
    <source>
        <dbReference type="ARBA" id="ARBA00023136"/>
    </source>
</evidence>
<accession>A0A069QNR0</accession>
<dbReference type="Gene3D" id="2.170.130.10">
    <property type="entry name" value="TonB-dependent receptor, plug domain"/>
    <property type="match status" value="1"/>
</dbReference>
<dbReference type="InterPro" id="IPR000531">
    <property type="entry name" value="Beta-barrel_TonB"/>
</dbReference>
<dbReference type="HOGENOM" id="CLU_016599_1_2_10"/>
<evidence type="ECO:0000256" key="1">
    <source>
        <dbReference type="ARBA" id="ARBA00004571"/>
    </source>
</evidence>
<evidence type="ECO:0000259" key="9">
    <source>
        <dbReference type="Pfam" id="PF00593"/>
    </source>
</evidence>
<sequence>MRIYSLLCLTFLLVYKGFAQTGIIQGRIINDKNNEPLEFATVQVQGTSLGAKTSIEGTFTITGVQPGFHKIIVSMVGFETKISEELQVLGNQTTFIDIMVSEASTTLKEVLVSPNLLLRPTESPVSLLTLAAQQIEKSAGANRDVSKLVQILPGVGATAPNRNDLIIRGGGPTENVFYLDGIEIPVINHFATQGASGGVVGIINPDFVREINFYTGAFPANRPNTLSSVMEIKQKDGSRDRLHTKVAVGASDAGITLDGPLGKDASFIVSFRQSYLQWLFKAIGLPFLPTYNDFQMKYKWRINPHHEITVIGIGAIDNMRLNRALEQTGTEAQKYILGYLPEYSQWNYTFGLAYKHYGKRFVDSWILSRNMMRNGGVKYKDNDKSASKISDYQSDEAEIKLRYERNYTTLPIKLNFGAGIKYSNYVNDVYRLQFTSGNVVPFQYHSSIDLLSYQAFVQASDQYLNNRFKVSLGVNLVGNTFTASMSNPLKQLSPRLSLSYSFSEDFDLNANIGRYAMPPSYTTMGYRNTEGNYVNRNNGLKYITSNQAILGMEYHPGNFLRFSLESFYKQYSNYPISLTDGISLASKGVDYGQVGDEAVMSTGDGRAYGVEVVAKLMGWRDIDLTASYTLFRSEFTDKNGIYRPSSWDTRHILNLTTSYKLPKGWYISARWRYIGGAPYSPIDVERSTNKAAWSITNQAYTDYERFNTLRLADAHQLDVRLDKEFYFKHWMLNLYLDVQNAYISNMPSKPIYTNRDTEGNVMDDPASPQTKQLLRTLVYYSGTILPTVGIMIKF</sequence>
<dbReference type="Pfam" id="PF00593">
    <property type="entry name" value="TonB_dep_Rec_b-barrel"/>
    <property type="match status" value="1"/>
</dbReference>
<dbReference type="InterPro" id="IPR008969">
    <property type="entry name" value="CarboxyPept-like_regulatory"/>
</dbReference>
<dbReference type="Proteomes" id="UP000027442">
    <property type="component" value="Unassembled WGS sequence"/>
</dbReference>
<keyword evidence="6 8" id="KW-0472">Membrane</keyword>
<name>A0A069QNR0_HOYLO</name>
<dbReference type="EMBL" id="JNGW01000105">
    <property type="protein sequence ID" value="KDR51481.1"/>
    <property type="molecule type" value="Genomic_DNA"/>
</dbReference>
<evidence type="ECO:0000256" key="8">
    <source>
        <dbReference type="RuleBase" id="RU003357"/>
    </source>
</evidence>
<comment type="subcellular location">
    <subcellularLocation>
        <location evidence="1">Cell outer membrane</location>
        <topology evidence="1">Multi-pass membrane protein</topology>
    </subcellularLocation>
</comment>
<dbReference type="Pfam" id="PF13715">
    <property type="entry name" value="CarbopepD_reg_2"/>
    <property type="match status" value="1"/>
</dbReference>
<dbReference type="GO" id="GO:0044718">
    <property type="term" value="P:siderophore transmembrane transport"/>
    <property type="evidence" value="ECO:0007669"/>
    <property type="project" value="TreeGrafter"/>
</dbReference>
<evidence type="ECO:0000313" key="11">
    <source>
        <dbReference type="EMBL" id="KDR51481.1"/>
    </source>
</evidence>
<dbReference type="PATRIC" id="fig|1122985.7.peg.2489"/>
<keyword evidence="3" id="KW-1134">Transmembrane beta strand</keyword>
<dbReference type="SUPFAM" id="SSF56935">
    <property type="entry name" value="Porins"/>
    <property type="match status" value="1"/>
</dbReference>
<keyword evidence="4" id="KW-0812">Transmembrane</keyword>
<dbReference type="PANTHER" id="PTHR30069:SF57">
    <property type="entry name" value="TONB-DEPENDENT RECEPTOR"/>
    <property type="match status" value="1"/>
</dbReference>
<keyword evidence="11" id="KW-0675">Receptor</keyword>
<evidence type="ECO:0000256" key="4">
    <source>
        <dbReference type="ARBA" id="ARBA00022692"/>
    </source>
</evidence>
<evidence type="ECO:0000256" key="3">
    <source>
        <dbReference type="ARBA" id="ARBA00022452"/>
    </source>
</evidence>
<comment type="similarity">
    <text evidence="8">Belongs to the TonB-dependent receptor family.</text>
</comment>
<evidence type="ECO:0000256" key="5">
    <source>
        <dbReference type="ARBA" id="ARBA00023077"/>
    </source>
</evidence>
<dbReference type="AlphaFoldDB" id="A0A069QNR0"/>
<dbReference type="SUPFAM" id="SSF49464">
    <property type="entry name" value="Carboxypeptidase regulatory domain-like"/>
    <property type="match status" value="1"/>
</dbReference>
<dbReference type="Pfam" id="PF07715">
    <property type="entry name" value="Plug"/>
    <property type="match status" value="1"/>
</dbReference>
<keyword evidence="5 8" id="KW-0798">TonB box</keyword>
<dbReference type="eggNOG" id="COG4771">
    <property type="taxonomic scope" value="Bacteria"/>
</dbReference>
<keyword evidence="2" id="KW-0813">Transport</keyword>
<dbReference type="RefSeq" id="WP_025789919.1">
    <property type="nucleotide sequence ID" value="NZ_KB899211.1"/>
</dbReference>
<dbReference type="PANTHER" id="PTHR30069">
    <property type="entry name" value="TONB-DEPENDENT OUTER MEMBRANE RECEPTOR"/>
    <property type="match status" value="1"/>
</dbReference>
<dbReference type="InterPro" id="IPR036942">
    <property type="entry name" value="Beta-barrel_TonB_sf"/>
</dbReference>
<proteinExistence type="inferred from homology"/>
<keyword evidence="7" id="KW-0998">Cell outer membrane</keyword>
<feature type="domain" description="TonB-dependent receptor-like beta-barrel" evidence="9">
    <location>
        <begin position="338"/>
        <end position="740"/>
    </location>
</feature>
<organism evidence="11 12">
    <name type="scientific">Hoylesella loescheii DSM 19665 = JCM 12249 = ATCC 15930</name>
    <dbReference type="NCBI Taxonomy" id="1122985"/>
    <lineage>
        <taxon>Bacteria</taxon>
        <taxon>Pseudomonadati</taxon>
        <taxon>Bacteroidota</taxon>
        <taxon>Bacteroidia</taxon>
        <taxon>Bacteroidales</taxon>
        <taxon>Prevotellaceae</taxon>
        <taxon>Hoylesella</taxon>
    </lineage>
</organism>
<dbReference type="InterPro" id="IPR037066">
    <property type="entry name" value="Plug_dom_sf"/>
</dbReference>
<evidence type="ECO:0000259" key="10">
    <source>
        <dbReference type="Pfam" id="PF07715"/>
    </source>
</evidence>
<dbReference type="GO" id="GO:0015344">
    <property type="term" value="F:siderophore uptake transmembrane transporter activity"/>
    <property type="evidence" value="ECO:0007669"/>
    <property type="project" value="TreeGrafter"/>
</dbReference>
<dbReference type="Gene3D" id="2.40.170.20">
    <property type="entry name" value="TonB-dependent receptor, beta-barrel domain"/>
    <property type="match status" value="1"/>
</dbReference>
<evidence type="ECO:0000313" key="12">
    <source>
        <dbReference type="Proteomes" id="UP000027442"/>
    </source>
</evidence>
<comment type="caution">
    <text evidence="11">The sequence shown here is derived from an EMBL/GenBank/DDBJ whole genome shotgun (WGS) entry which is preliminary data.</text>
</comment>
<protein>
    <submittedName>
        <fullName evidence="11">TonB-dependent receptor</fullName>
    </submittedName>
</protein>
<reference evidence="11 12" key="1">
    <citation type="submission" date="2013-08" db="EMBL/GenBank/DDBJ databases">
        <authorList>
            <person name="Weinstock G."/>
            <person name="Sodergren E."/>
            <person name="Wylie T."/>
            <person name="Fulton L."/>
            <person name="Fulton R."/>
            <person name="Fronick C."/>
            <person name="O'Laughlin M."/>
            <person name="Godfrey J."/>
            <person name="Miner T."/>
            <person name="Herter B."/>
            <person name="Appelbaum E."/>
            <person name="Cordes M."/>
            <person name="Lek S."/>
            <person name="Wollam A."/>
            <person name="Pepin K.H."/>
            <person name="Palsikar V.B."/>
            <person name="Mitreva M."/>
            <person name="Wilson R.K."/>
        </authorList>
    </citation>
    <scope>NUCLEOTIDE SEQUENCE [LARGE SCALE GENOMIC DNA]</scope>
    <source>
        <strain evidence="11 12">ATCC 15930</strain>
    </source>
</reference>
<gene>
    <name evidence="11" type="ORF">HMPREF1991_02403</name>
</gene>
<dbReference type="Gene3D" id="2.60.40.1120">
    <property type="entry name" value="Carboxypeptidase-like, regulatory domain"/>
    <property type="match status" value="1"/>
</dbReference>